<keyword evidence="8" id="KW-1185">Reference proteome</keyword>
<dbReference type="InterPro" id="IPR057206">
    <property type="entry name" value="DUF7884"/>
</dbReference>
<proteinExistence type="inferred from homology"/>
<dbReference type="PANTHER" id="PTHR43667">
    <property type="entry name" value="CYCLOPROPANE-FATTY-ACYL-PHOSPHOLIPID SYNTHASE"/>
    <property type="match status" value="1"/>
</dbReference>
<dbReference type="Pfam" id="PF25371">
    <property type="entry name" value="DUF7884"/>
    <property type="match status" value="1"/>
</dbReference>
<evidence type="ECO:0000313" key="7">
    <source>
        <dbReference type="EMBL" id="MBJ3762670.1"/>
    </source>
</evidence>
<keyword evidence="4" id="KW-0949">S-adenosyl-L-methionine</keyword>
<evidence type="ECO:0000256" key="1">
    <source>
        <dbReference type="ARBA" id="ARBA00010815"/>
    </source>
</evidence>
<evidence type="ECO:0000313" key="8">
    <source>
        <dbReference type="Proteomes" id="UP000642488"/>
    </source>
</evidence>
<comment type="caution">
    <text evidence="7">The sequence shown here is derived from an EMBL/GenBank/DDBJ whole genome shotgun (WGS) entry which is preliminary data.</text>
</comment>
<dbReference type="InterPro" id="IPR050723">
    <property type="entry name" value="CFA/CMAS"/>
</dbReference>
<feature type="domain" description="DUF7884" evidence="6">
    <location>
        <begin position="6"/>
        <end position="78"/>
    </location>
</feature>
<organism evidence="7 8">
    <name type="scientific">Palleronia pontilimi</name>
    <dbReference type="NCBI Taxonomy" id="1964209"/>
    <lineage>
        <taxon>Bacteria</taxon>
        <taxon>Pseudomonadati</taxon>
        <taxon>Pseudomonadota</taxon>
        <taxon>Alphaproteobacteria</taxon>
        <taxon>Rhodobacterales</taxon>
        <taxon>Roseobacteraceae</taxon>
        <taxon>Palleronia</taxon>
    </lineage>
</organism>
<dbReference type="Proteomes" id="UP000642488">
    <property type="component" value="Unassembled WGS sequence"/>
</dbReference>
<evidence type="ECO:0000256" key="5">
    <source>
        <dbReference type="ARBA" id="ARBA00023098"/>
    </source>
</evidence>
<dbReference type="SUPFAM" id="SSF53335">
    <property type="entry name" value="S-adenosyl-L-methionine-dependent methyltransferases"/>
    <property type="match status" value="1"/>
</dbReference>
<protein>
    <submittedName>
        <fullName evidence="7">Class I SAM-dependent methyltransferase</fullName>
    </submittedName>
</protein>
<evidence type="ECO:0000259" key="6">
    <source>
        <dbReference type="Pfam" id="PF25371"/>
    </source>
</evidence>
<name>A0A934IFV0_9RHOB</name>
<evidence type="ECO:0000256" key="3">
    <source>
        <dbReference type="ARBA" id="ARBA00022679"/>
    </source>
</evidence>
<dbReference type="InterPro" id="IPR029063">
    <property type="entry name" value="SAM-dependent_MTases_sf"/>
</dbReference>
<keyword evidence="3" id="KW-0808">Transferase</keyword>
<evidence type="ECO:0000256" key="4">
    <source>
        <dbReference type="ARBA" id="ARBA00022691"/>
    </source>
</evidence>
<sequence>MWDRMFEQLVRDIFHDGTLHVTLPSGHRFTAGSGTPEIAVTLSDPSLPRRIVVNPDMGLGEGYMDGGLTIEGDDLRGLLDLGLRNVWNGHDVWTHRLQNKVRRVLRPIGQLNPAARAKANVAHHYDLSSELYGLFLDDDRQYSCAYFKSDDDTLEQAQAQKKAHIARKLLLEPGMEVLDIGCGWGGMALTLAQDFGAQVTGVTLSEEQAAYARARIGDAGLEDRVTIELRDYRALDRSFDRIVSVGMFEHVGVPHYDEYFARVHDMLRPDGVALIHTIGRTEPPGATSPWIAKYIFPGGYVPALSEMAAAFERQGLGLTDLEVWRLHYAKTLRHWEERFNAGIDRARALYDDRFCRMWRYYLIASELTFLHGQQSVFQAQLSHRKDAVPITRDYLCPA</sequence>
<gene>
    <name evidence="7" type="ORF">ILP92_07935</name>
</gene>
<dbReference type="GO" id="GO:0032259">
    <property type="term" value="P:methylation"/>
    <property type="evidence" value="ECO:0007669"/>
    <property type="project" value="UniProtKB-KW"/>
</dbReference>
<dbReference type="InterPro" id="IPR003333">
    <property type="entry name" value="CMAS"/>
</dbReference>
<dbReference type="GO" id="GO:0008168">
    <property type="term" value="F:methyltransferase activity"/>
    <property type="evidence" value="ECO:0007669"/>
    <property type="project" value="UniProtKB-KW"/>
</dbReference>
<dbReference type="RefSeq" id="WP_198915847.1">
    <property type="nucleotide sequence ID" value="NZ_JAEKPD010000007.1"/>
</dbReference>
<dbReference type="CDD" id="cd02440">
    <property type="entry name" value="AdoMet_MTases"/>
    <property type="match status" value="1"/>
</dbReference>
<dbReference type="Pfam" id="PF02353">
    <property type="entry name" value="CMAS"/>
    <property type="match status" value="1"/>
</dbReference>
<dbReference type="Gene3D" id="3.40.50.150">
    <property type="entry name" value="Vaccinia Virus protein VP39"/>
    <property type="match status" value="1"/>
</dbReference>
<keyword evidence="5" id="KW-0443">Lipid metabolism</keyword>
<reference evidence="7" key="1">
    <citation type="submission" date="2020-12" db="EMBL/GenBank/DDBJ databases">
        <title>Bacterial taxonomy.</title>
        <authorList>
            <person name="Pan X."/>
        </authorList>
    </citation>
    <scope>NUCLEOTIDE SEQUENCE</scope>
    <source>
        <strain evidence="7">KCTC 52957</strain>
    </source>
</reference>
<comment type="similarity">
    <text evidence="1">Belongs to the CFA/CMAS family.</text>
</comment>
<dbReference type="PIRSF" id="PIRSF003085">
    <property type="entry name" value="CMAS"/>
    <property type="match status" value="1"/>
</dbReference>
<dbReference type="EMBL" id="JAEKPD010000007">
    <property type="protein sequence ID" value="MBJ3762670.1"/>
    <property type="molecule type" value="Genomic_DNA"/>
</dbReference>
<dbReference type="GO" id="GO:0008610">
    <property type="term" value="P:lipid biosynthetic process"/>
    <property type="evidence" value="ECO:0007669"/>
    <property type="project" value="InterPro"/>
</dbReference>
<dbReference type="AlphaFoldDB" id="A0A934IFV0"/>
<accession>A0A934IFV0</accession>
<dbReference type="PANTHER" id="PTHR43667:SF1">
    <property type="entry name" value="CYCLOPROPANE-FATTY-ACYL-PHOSPHOLIPID SYNTHASE"/>
    <property type="match status" value="1"/>
</dbReference>
<evidence type="ECO:0000256" key="2">
    <source>
        <dbReference type="ARBA" id="ARBA00022603"/>
    </source>
</evidence>
<keyword evidence="2 7" id="KW-0489">Methyltransferase</keyword>